<protein>
    <recommendedName>
        <fullName evidence="1">WRKY19-like zinc finger domain-containing protein</fullName>
    </recommendedName>
</protein>
<organism evidence="3">
    <name type="scientific">Perkinsus marinus (strain ATCC 50983 / TXsc)</name>
    <dbReference type="NCBI Taxonomy" id="423536"/>
    <lineage>
        <taxon>Eukaryota</taxon>
        <taxon>Sar</taxon>
        <taxon>Alveolata</taxon>
        <taxon>Perkinsozoa</taxon>
        <taxon>Perkinsea</taxon>
        <taxon>Perkinsida</taxon>
        <taxon>Perkinsidae</taxon>
        <taxon>Perkinsus</taxon>
    </lineage>
</organism>
<feature type="non-terminal residue" evidence="2">
    <location>
        <position position="1"/>
    </location>
</feature>
<reference evidence="2 3" key="1">
    <citation type="submission" date="2008-07" db="EMBL/GenBank/DDBJ databases">
        <authorList>
            <person name="El-Sayed N."/>
            <person name="Caler E."/>
            <person name="Inman J."/>
            <person name="Amedeo P."/>
            <person name="Hass B."/>
            <person name="Wortman J."/>
        </authorList>
    </citation>
    <scope>NUCLEOTIDE SEQUENCE [LARGE SCALE GENOMIC DNA]</scope>
    <source>
        <strain evidence="3">ATCC 50983 / TXsc</strain>
    </source>
</reference>
<dbReference type="AlphaFoldDB" id="C5LWT5"/>
<accession>C5LWT5</accession>
<evidence type="ECO:0000313" key="2">
    <source>
        <dbReference type="EMBL" id="EEQ98807.1"/>
    </source>
</evidence>
<dbReference type="Proteomes" id="UP000007800">
    <property type="component" value="Unassembled WGS sequence"/>
</dbReference>
<dbReference type="RefSeq" id="XP_002766090.1">
    <property type="nucleotide sequence ID" value="XM_002766044.1"/>
</dbReference>
<sequence>ARDGTPYCISHGGGRRCEVLECTKSAVGSSERCKAHGGGRRCTVDGCTTAARPGPLQLCQKHGGKEPRRA</sequence>
<keyword evidence="3" id="KW-1185">Reference proteome</keyword>
<dbReference type="InterPro" id="IPR056866">
    <property type="entry name" value="Znf_WRKY19"/>
</dbReference>
<dbReference type="EMBL" id="GG686245">
    <property type="protein sequence ID" value="EEQ98807.1"/>
    <property type="molecule type" value="Genomic_DNA"/>
</dbReference>
<dbReference type="GeneID" id="9062914"/>
<feature type="non-terminal residue" evidence="2">
    <location>
        <position position="70"/>
    </location>
</feature>
<feature type="domain" description="WRKY19-like zinc finger" evidence="1">
    <location>
        <begin position="14"/>
        <end position="38"/>
    </location>
</feature>
<dbReference type="OrthoDB" id="94245at2759"/>
<dbReference type="Pfam" id="PF24906">
    <property type="entry name" value="Zf_WRKY19"/>
    <property type="match status" value="1"/>
</dbReference>
<name>C5LWT5_PERM5</name>
<evidence type="ECO:0000313" key="3">
    <source>
        <dbReference type="Proteomes" id="UP000007800"/>
    </source>
</evidence>
<proteinExistence type="predicted"/>
<dbReference type="PANTHER" id="PTHR31827">
    <property type="entry name" value="EMB|CAB89363.1"/>
    <property type="match status" value="1"/>
</dbReference>
<dbReference type="PANTHER" id="PTHR31827:SF40">
    <property type="entry name" value="F22C12.10"/>
    <property type="match status" value="1"/>
</dbReference>
<gene>
    <name evidence="2" type="ORF">Pmar_PMAR026187</name>
</gene>
<evidence type="ECO:0000259" key="1">
    <source>
        <dbReference type="Pfam" id="PF24906"/>
    </source>
</evidence>
<dbReference type="InParanoid" id="C5LWT5"/>